<comment type="subcellular location">
    <subcellularLocation>
        <location evidence="2">Cell membrane</location>
        <topology evidence="2">Lipid-anchor</topology>
    </subcellularLocation>
</comment>
<dbReference type="Pfam" id="PF02321">
    <property type="entry name" value="OEP"/>
    <property type="match status" value="2"/>
</dbReference>
<keyword evidence="2" id="KW-0472">Membrane</keyword>
<dbReference type="Gene3D" id="1.20.1600.10">
    <property type="entry name" value="Outer membrane efflux proteins (OEP)"/>
    <property type="match status" value="1"/>
</dbReference>
<evidence type="ECO:0000313" key="4">
    <source>
        <dbReference type="Proteomes" id="UP000612349"/>
    </source>
</evidence>
<evidence type="ECO:0000256" key="1">
    <source>
        <dbReference type="ARBA" id="ARBA00007613"/>
    </source>
</evidence>
<dbReference type="InterPro" id="IPR010131">
    <property type="entry name" value="MdtP/NodT-like"/>
</dbReference>
<dbReference type="RefSeq" id="WP_066775998.1">
    <property type="nucleotide sequence ID" value="NZ_BMIP01000012.1"/>
</dbReference>
<dbReference type="NCBIfam" id="TIGR01845">
    <property type="entry name" value="outer_NodT"/>
    <property type="match status" value="1"/>
</dbReference>
<dbReference type="GO" id="GO:0015562">
    <property type="term" value="F:efflux transmembrane transporter activity"/>
    <property type="evidence" value="ECO:0007669"/>
    <property type="project" value="InterPro"/>
</dbReference>
<keyword evidence="4" id="KW-1185">Reference proteome</keyword>
<dbReference type="PROSITE" id="PS51257">
    <property type="entry name" value="PROKAR_LIPOPROTEIN"/>
    <property type="match status" value="1"/>
</dbReference>
<dbReference type="PANTHER" id="PTHR30203">
    <property type="entry name" value="OUTER MEMBRANE CATION EFFLUX PROTEIN"/>
    <property type="match status" value="1"/>
</dbReference>
<dbReference type="EMBL" id="BMIP01000012">
    <property type="protein sequence ID" value="GGD82574.1"/>
    <property type="molecule type" value="Genomic_DNA"/>
</dbReference>
<reference evidence="3" key="2">
    <citation type="submission" date="2020-09" db="EMBL/GenBank/DDBJ databases">
        <authorList>
            <person name="Sun Q."/>
            <person name="Zhou Y."/>
        </authorList>
    </citation>
    <scope>NUCLEOTIDE SEQUENCE</scope>
    <source>
        <strain evidence="3">CGMCC 1.15360</strain>
    </source>
</reference>
<dbReference type="InterPro" id="IPR003423">
    <property type="entry name" value="OMP_efflux"/>
</dbReference>
<sequence length="482" mass="50172">MRIFAPLTCLAALAACTVGPDYDGPPKVAGGAVERGSFVRGGDIADAGRPELMEWWSALGDPVLNGLIDDALANSPDIAAAEAKIAQARAKIGGARAALFPSLSASALYAHAELPGSGIGQSSEADGSSAGTSTLNFYNVGANASWNPDLFGGSRRKLEAARADYQKSGFDLADAQVQLTAQVAQNYVNLRDAQARDALNARSIDLMRKSLVLTQARYDAGTATRLEVDRMEGDLRTMIAQAAPLEAQIAAYLDALAVLTGRVPGELDAVLEQPSPVPLPPANVSVGDPAALIARRPDIRAAERALASANANIGVNKASLFPQISFTGILGLGGTDPGDVLDPGNLSTIALPMLSWSILDFGAGQARVRGAEAQADQARAQYRGTVLEALQKAEDSLARFGATRKQLAAFLLAERAAQDAGTLNAARYKAGTATLIDQYGAERQAIAAAISTEKARTQLAVDYISVMMELGLGWDGEDPGES</sequence>
<dbReference type="OrthoDB" id="7181739at2"/>
<dbReference type="SUPFAM" id="SSF56954">
    <property type="entry name" value="Outer membrane efflux proteins (OEP)"/>
    <property type="match status" value="1"/>
</dbReference>
<accession>A0A916ZAF9</accession>
<proteinExistence type="inferred from homology"/>
<evidence type="ECO:0000313" key="3">
    <source>
        <dbReference type="EMBL" id="GGD82574.1"/>
    </source>
</evidence>
<dbReference type="GO" id="GO:0005886">
    <property type="term" value="C:plasma membrane"/>
    <property type="evidence" value="ECO:0007669"/>
    <property type="project" value="UniProtKB-SubCell"/>
</dbReference>
<dbReference type="Gene3D" id="2.20.200.10">
    <property type="entry name" value="Outer membrane efflux proteins (OEP)"/>
    <property type="match status" value="1"/>
</dbReference>
<keyword evidence="2" id="KW-0812">Transmembrane</keyword>
<protein>
    <submittedName>
        <fullName evidence="3">Membrane protein</fullName>
    </submittedName>
</protein>
<dbReference type="PANTHER" id="PTHR30203:SF25">
    <property type="entry name" value="OUTER MEMBRANE PROTEIN-RELATED"/>
    <property type="match status" value="1"/>
</dbReference>
<gene>
    <name evidence="3" type="primary">oprN</name>
    <name evidence="3" type="ORF">GCM10010990_35740</name>
</gene>
<keyword evidence="2" id="KW-0564">Palmitate</keyword>
<reference evidence="3" key="1">
    <citation type="journal article" date="2014" name="Int. J. Syst. Evol. Microbiol.">
        <title>Complete genome sequence of Corynebacterium casei LMG S-19264T (=DSM 44701T), isolated from a smear-ripened cheese.</title>
        <authorList>
            <consortium name="US DOE Joint Genome Institute (JGI-PGF)"/>
            <person name="Walter F."/>
            <person name="Albersmeier A."/>
            <person name="Kalinowski J."/>
            <person name="Ruckert C."/>
        </authorList>
    </citation>
    <scope>NUCLEOTIDE SEQUENCE</scope>
    <source>
        <strain evidence="3">CGMCC 1.15360</strain>
    </source>
</reference>
<comment type="similarity">
    <text evidence="1 2">Belongs to the outer membrane factor (OMF) (TC 1.B.17) family.</text>
</comment>
<name>A0A916ZAF9_9SPHN</name>
<organism evidence="3 4">
    <name type="scientific">Croceicoccus mobilis</name>
    <dbReference type="NCBI Taxonomy" id="1703339"/>
    <lineage>
        <taxon>Bacteria</taxon>
        <taxon>Pseudomonadati</taxon>
        <taxon>Pseudomonadota</taxon>
        <taxon>Alphaproteobacteria</taxon>
        <taxon>Sphingomonadales</taxon>
        <taxon>Erythrobacteraceae</taxon>
        <taxon>Croceicoccus</taxon>
    </lineage>
</organism>
<keyword evidence="2" id="KW-1134">Transmembrane beta strand</keyword>
<evidence type="ECO:0000256" key="2">
    <source>
        <dbReference type="RuleBase" id="RU362097"/>
    </source>
</evidence>
<keyword evidence="2" id="KW-0449">Lipoprotein</keyword>
<dbReference type="Proteomes" id="UP000612349">
    <property type="component" value="Unassembled WGS sequence"/>
</dbReference>
<dbReference type="AlphaFoldDB" id="A0A916ZAF9"/>
<comment type="caution">
    <text evidence="3">The sequence shown here is derived from an EMBL/GenBank/DDBJ whole genome shotgun (WGS) entry which is preliminary data.</text>
</comment>